<dbReference type="GeneID" id="63853509"/>
<evidence type="ECO:0000313" key="3">
    <source>
        <dbReference type="EMBL" id="KAF1849635.1"/>
    </source>
</evidence>
<evidence type="ECO:0000256" key="1">
    <source>
        <dbReference type="SAM" id="MobiDB-lite"/>
    </source>
</evidence>
<feature type="region of interest" description="Disordered" evidence="1">
    <location>
        <begin position="97"/>
        <end position="117"/>
    </location>
</feature>
<dbReference type="RefSeq" id="XP_040792198.1">
    <property type="nucleotide sequence ID" value="XM_040936259.1"/>
</dbReference>
<evidence type="ECO:0000256" key="2">
    <source>
        <dbReference type="SAM" id="Phobius"/>
    </source>
</evidence>
<accession>A0A9P4LC32</accession>
<dbReference type="Proteomes" id="UP000800039">
    <property type="component" value="Unassembled WGS sequence"/>
</dbReference>
<gene>
    <name evidence="3" type="ORF">K460DRAFT_399748</name>
</gene>
<feature type="compositionally biased region" description="Polar residues" evidence="1">
    <location>
        <begin position="375"/>
        <end position="388"/>
    </location>
</feature>
<feature type="transmembrane region" description="Helical" evidence="2">
    <location>
        <begin position="662"/>
        <end position="680"/>
    </location>
</feature>
<comment type="caution">
    <text evidence="3">The sequence shown here is derived from an EMBL/GenBank/DDBJ whole genome shotgun (WGS) entry which is preliminary data.</text>
</comment>
<sequence>MSPPSKPRLPGPWSRAFSPLTNLDDSPSVHVDHVNVNGVLAAGPWSVQPHNGLPTIEETSENDSSADSDYVFVHSINQDVPSNSLDEGYEDILSIDGEVSEQDSSDSTSESDDMEASSRFPVVEYRFIQDADIGPAPFTKQHLITSSAKAPILGPHTAIQNPFGPDKDKWLHLAKNLSGSEINLTELAIFWLWSGYLNIERGNVEESTTISMAPTSPCAAERCPMIGPPDASYPMTNSTKPPFVGPRTFIRNSGNHMAGWILHISRFLTKEEIQIATENLRLTCDMPHGWAYRHDPDCSHGVKRTLGEESRLTDLLQRQDRAAVFLHDVIGLDFATQDQPGANVAPIWIKRASLAPLFGPFQLVDFDEDKGGQANTFDNGRYASSTSDFDADYEHPNIDREDISSASELQNHTDFSNNFGQESVSQPDVPSEKTCTTAGEETPDSTDSVLLEADGSGFGELSRGLIIHAGIDEFENTPVSEDVVDDSLSINEDSFLEQSFVVASPLYVQPPDAREPALIAREKETTVTCEQALEKAVVKVEEIVEAASEAFQNMAPITPVKAEPRYPLFGAIHNATAYVVTFIEQHVRIALPSCSVGYLMAATCPEVQNHIIRPADIMLFCSSYPERVGALFIAGLAVCPFILLPIWVLVEAGGPSRVRQMIMMVVIAGYVYLGALWATAQS</sequence>
<feature type="compositionally biased region" description="Polar residues" evidence="1">
    <location>
        <begin position="412"/>
        <end position="439"/>
    </location>
</feature>
<proteinExistence type="predicted"/>
<reference evidence="3" key="1">
    <citation type="submission" date="2020-01" db="EMBL/GenBank/DDBJ databases">
        <authorList>
            <consortium name="DOE Joint Genome Institute"/>
            <person name="Haridas S."/>
            <person name="Albert R."/>
            <person name="Binder M."/>
            <person name="Bloem J."/>
            <person name="Labutti K."/>
            <person name="Salamov A."/>
            <person name="Andreopoulos B."/>
            <person name="Baker S.E."/>
            <person name="Barry K."/>
            <person name="Bills G."/>
            <person name="Bluhm B.H."/>
            <person name="Cannon C."/>
            <person name="Castanera R."/>
            <person name="Culley D.E."/>
            <person name="Daum C."/>
            <person name="Ezra D."/>
            <person name="Gonzalez J.B."/>
            <person name="Henrissat B."/>
            <person name="Kuo A."/>
            <person name="Liang C."/>
            <person name="Lipzen A."/>
            <person name="Lutzoni F."/>
            <person name="Magnuson J."/>
            <person name="Mondo S."/>
            <person name="Nolan M."/>
            <person name="Ohm R."/>
            <person name="Pangilinan J."/>
            <person name="Park H.-J."/>
            <person name="Ramirez L."/>
            <person name="Alfaro M."/>
            <person name="Sun H."/>
            <person name="Tritt A."/>
            <person name="Yoshinaga Y."/>
            <person name="Zwiers L.-H."/>
            <person name="Turgeon B.G."/>
            <person name="Goodwin S.B."/>
            <person name="Spatafora J.W."/>
            <person name="Crous P.W."/>
            <person name="Grigoriev I.V."/>
        </authorList>
    </citation>
    <scope>NUCLEOTIDE SEQUENCE</scope>
    <source>
        <strain evidence="3">CBS 394.84</strain>
    </source>
</reference>
<name>A0A9P4LC32_9PLEO</name>
<feature type="region of interest" description="Disordered" evidence="1">
    <location>
        <begin position="412"/>
        <end position="448"/>
    </location>
</feature>
<organism evidence="3 4">
    <name type="scientific">Cucurbitaria berberidis CBS 394.84</name>
    <dbReference type="NCBI Taxonomy" id="1168544"/>
    <lineage>
        <taxon>Eukaryota</taxon>
        <taxon>Fungi</taxon>
        <taxon>Dikarya</taxon>
        <taxon>Ascomycota</taxon>
        <taxon>Pezizomycotina</taxon>
        <taxon>Dothideomycetes</taxon>
        <taxon>Pleosporomycetidae</taxon>
        <taxon>Pleosporales</taxon>
        <taxon>Pleosporineae</taxon>
        <taxon>Cucurbitariaceae</taxon>
        <taxon>Cucurbitaria</taxon>
    </lineage>
</organism>
<keyword evidence="2" id="KW-0472">Membrane</keyword>
<feature type="compositionally biased region" description="Acidic residues" evidence="1">
    <location>
        <begin position="98"/>
        <end position="115"/>
    </location>
</feature>
<feature type="region of interest" description="Disordered" evidence="1">
    <location>
        <begin position="375"/>
        <end position="395"/>
    </location>
</feature>
<keyword evidence="4" id="KW-1185">Reference proteome</keyword>
<evidence type="ECO:0000313" key="4">
    <source>
        <dbReference type="Proteomes" id="UP000800039"/>
    </source>
</evidence>
<dbReference type="OrthoDB" id="3799389at2759"/>
<dbReference type="EMBL" id="ML976614">
    <property type="protein sequence ID" value="KAF1849635.1"/>
    <property type="molecule type" value="Genomic_DNA"/>
</dbReference>
<keyword evidence="2" id="KW-0812">Transmembrane</keyword>
<dbReference type="AlphaFoldDB" id="A0A9P4LC32"/>
<keyword evidence="2" id="KW-1133">Transmembrane helix</keyword>
<protein>
    <submittedName>
        <fullName evidence="3">Uncharacterized protein</fullName>
    </submittedName>
</protein>
<feature type="transmembrane region" description="Helical" evidence="2">
    <location>
        <begin position="628"/>
        <end position="650"/>
    </location>
</feature>